<keyword evidence="4" id="KW-1185">Reference proteome</keyword>
<feature type="transmembrane region" description="Helical" evidence="2">
    <location>
        <begin position="497"/>
        <end position="518"/>
    </location>
</feature>
<gene>
    <name evidence="3" type="ORF">TPA0910_15830</name>
</gene>
<comment type="caution">
    <text evidence="3">The sequence shown here is derived from an EMBL/GenBank/DDBJ whole genome shotgun (WGS) entry which is preliminary data.</text>
</comment>
<evidence type="ECO:0000256" key="1">
    <source>
        <dbReference type="SAM" id="MobiDB-lite"/>
    </source>
</evidence>
<keyword evidence="2" id="KW-0472">Membrane</keyword>
<accession>A0ABQ3TUY9</accession>
<dbReference type="EMBL" id="BNEK01000003">
    <property type="protein sequence ID" value="GHJ27150.1"/>
    <property type="molecule type" value="Genomic_DNA"/>
</dbReference>
<dbReference type="Proteomes" id="UP001054854">
    <property type="component" value="Unassembled WGS sequence"/>
</dbReference>
<feature type="region of interest" description="Disordered" evidence="1">
    <location>
        <begin position="160"/>
        <end position="202"/>
    </location>
</feature>
<organism evidence="3 4">
    <name type="scientific">Streptomyces hygroscopicus</name>
    <dbReference type="NCBI Taxonomy" id="1912"/>
    <lineage>
        <taxon>Bacteria</taxon>
        <taxon>Bacillati</taxon>
        <taxon>Actinomycetota</taxon>
        <taxon>Actinomycetes</taxon>
        <taxon>Kitasatosporales</taxon>
        <taxon>Streptomycetaceae</taxon>
        <taxon>Streptomyces</taxon>
        <taxon>Streptomyces violaceusniger group</taxon>
    </lineage>
</organism>
<dbReference type="RefSeq" id="WP_236256439.1">
    <property type="nucleotide sequence ID" value="NZ_BNEK01000003.1"/>
</dbReference>
<keyword evidence="2" id="KW-0812">Transmembrane</keyword>
<proteinExistence type="predicted"/>
<name>A0ABQ3TUY9_STRHY</name>
<sequence>MEITDLTPAERRVREAFPLGEGVDLREGPEDDPAAGAAWGPERTVRAEVLRALLVDGDSRAGEIAGLKLAGARITGQLDLRYGVVQHSIRLRSCYFAEGPMLYGAQLRALVLSDSVLPAFTAAALRVEGVLRMSRCRIAGPVRLAGSQIAGAVFLDGARLGGSPDDPDPSDVPNCSDGPNASDGPDCSDGSRAPDPPDPTALQEPALELNQVSVGNDIAATGLVCHGQVRLNGAIVTGEVNLNDAVLHHPGHDALHAETLSVGTDLRAMRLRAHGRVNVSGARIPRHLNLAHARLRNPGGQALRASSCLIGELWLREAAPIEGVVNLRGSQVDLLHIAPETWPDRVRIDGLSYRRLTPDLPAEQRLPVLEREESGYLPYAYEQLTAAYRIAGDDAAARTVQLAKLRRHRRTLPRYARAWGHLQDITVGYGFRPMRAAGWLLALLLTGATAFALAHPRPLKADEAPDFNPVFYTVDLLLPIADFGQQSAFAPQGWAQWLSYALIVTGWILATTIAAGITRSLSRQ</sequence>
<evidence type="ECO:0008006" key="5">
    <source>
        <dbReference type="Google" id="ProtNLM"/>
    </source>
</evidence>
<protein>
    <recommendedName>
        <fullName evidence="5">Membrane-associated oxidoreductase</fullName>
    </recommendedName>
</protein>
<evidence type="ECO:0000313" key="3">
    <source>
        <dbReference type="EMBL" id="GHJ27150.1"/>
    </source>
</evidence>
<evidence type="ECO:0000256" key="2">
    <source>
        <dbReference type="SAM" id="Phobius"/>
    </source>
</evidence>
<reference evidence="3" key="1">
    <citation type="submission" date="2024-05" db="EMBL/GenBank/DDBJ databases">
        <title>Whole genome shotgun sequence of Streptomyces hygroscopicus NBRC 113678.</title>
        <authorList>
            <person name="Komaki H."/>
            <person name="Tamura T."/>
        </authorList>
    </citation>
    <scope>NUCLEOTIDE SEQUENCE</scope>
    <source>
        <strain evidence="3">N11-34</strain>
    </source>
</reference>
<keyword evidence="2" id="KW-1133">Transmembrane helix</keyword>
<evidence type="ECO:0000313" key="4">
    <source>
        <dbReference type="Proteomes" id="UP001054854"/>
    </source>
</evidence>